<keyword evidence="2" id="KW-1185">Reference proteome</keyword>
<organism evidence="1 2">
    <name type="scientific">Streptomyces siamensis</name>
    <dbReference type="NCBI Taxonomy" id="1274986"/>
    <lineage>
        <taxon>Bacteria</taxon>
        <taxon>Bacillati</taxon>
        <taxon>Actinomycetota</taxon>
        <taxon>Actinomycetes</taxon>
        <taxon>Kitasatosporales</taxon>
        <taxon>Streptomycetaceae</taxon>
        <taxon>Streptomyces</taxon>
    </lineage>
</organism>
<evidence type="ECO:0000313" key="1">
    <source>
        <dbReference type="EMBL" id="GAA5021095.1"/>
    </source>
</evidence>
<accession>A0ABP9J868</accession>
<gene>
    <name evidence="1" type="ORF">GCM10023335_51580</name>
</gene>
<dbReference type="Proteomes" id="UP001501759">
    <property type="component" value="Unassembled WGS sequence"/>
</dbReference>
<dbReference type="EMBL" id="BAABKB010000021">
    <property type="protein sequence ID" value="GAA5021095.1"/>
    <property type="molecule type" value="Genomic_DNA"/>
</dbReference>
<protein>
    <submittedName>
        <fullName evidence="1">Uncharacterized protein</fullName>
    </submittedName>
</protein>
<reference evidence="2" key="1">
    <citation type="journal article" date="2019" name="Int. J. Syst. Evol. Microbiol.">
        <title>The Global Catalogue of Microorganisms (GCM) 10K type strain sequencing project: providing services to taxonomists for standard genome sequencing and annotation.</title>
        <authorList>
            <consortium name="The Broad Institute Genomics Platform"/>
            <consortium name="The Broad Institute Genome Sequencing Center for Infectious Disease"/>
            <person name="Wu L."/>
            <person name="Ma J."/>
        </authorList>
    </citation>
    <scope>NUCLEOTIDE SEQUENCE [LARGE SCALE GENOMIC DNA]</scope>
    <source>
        <strain evidence="2">JCM 18409</strain>
    </source>
</reference>
<sequence length="82" mass="8854">MLGEDFGVQVEHVRLALGVVPVSRVVLRAVVRGVLRAVVGDVCVWLRHVVTLGPAHAFGTVASRFRKQVAAWGAERASLRVV</sequence>
<comment type="caution">
    <text evidence="1">The sequence shown here is derived from an EMBL/GenBank/DDBJ whole genome shotgun (WGS) entry which is preliminary data.</text>
</comment>
<evidence type="ECO:0000313" key="2">
    <source>
        <dbReference type="Proteomes" id="UP001501759"/>
    </source>
</evidence>
<name>A0ABP9J868_9ACTN</name>
<proteinExistence type="predicted"/>